<dbReference type="AlphaFoldDB" id="A0A563EWJ8"/>
<dbReference type="EMBL" id="VOBR01000006">
    <property type="protein sequence ID" value="TWP52087.1"/>
    <property type="molecule type" value="Genomic_DNA"/>
</dbReference>
<gene>
    <name evidence="1" type="ORF">FKR81_10915</name>
</gene>
<dbReference type="OrthoDB" id="833207at2"/>
<reference evidence="1 2" key="1">
    <citation type="submission" date="2019-07" db="EMBL/GenBank/DDBJ databases">
        <title>Lentzea xizangensis sp. nov., isolated from Qinghai-Tibetan Plateau Soils.</title>
        <authorList>
            <person name="Huang J."/>
        </authorList>
    </citation>
    <scope>NUCLEOTIDE SEQUENCE [LARGE SCALE GENOMIC DNA]</scope>
    <source>
        <strain evidence="1 2">FXJ1.1311</strain>
    </source>
</reference>
<dbReference type="InterPro" id="IPR036188">
    <property type="entry name" value="FAD/NAD-bd_sf"/>
</dbReference>
<dbReference type="Pfam" id="PF13450">
    <property type="entry name" value="NAD_binding_8"/>
    <property type="match status" value="1"/>
</dbReference>
<evidence type="ECO:0000313" key="1">
    <source>
        <dbReference type="EMBL" id="TWP52087.1"/>
    </source>
</evidence>
<organism evidence="1 2">
    <name type="scientific">Lentzea tibetensis</name>
    <dbReference type="NCBI Taxonomy" id="2591470"/>
    <lineage>
        <taxon>Bacteria</taxon>
        <taxon>Bacillati</taxon>
        <taxon>Actinomycetota</taxon>
        <taxon>Actinomycetes</taxon>
        <taxon>Pseudonocardiales</taxon>
        <taxon>Pseudonocardiaceae</taxon>
        <taxon>Lentzea</taxon>
    </lineage>
</organism>
<accession>A0A563EWJ8</accession>
<keyword evidence="2" id="KW-1185">Reference proteome</keyword>
<evidence type="ECO:0000313" key="2">
    <source>
        <dbReference type="Proteomes" id="UP000316639"/>
    </source>
</evidence>
<proteinExistence type="predicted"/>
<dbReference type="Gene3D" id="3.50.50.60">
    <property type="entry name" value="FAD/NAD(P)-binding domain"/>
    <property type="match status" value="2"/>
</dbReference>
<dbReference type="SUPFAM" id="SSF51905">
    <property type="entry name" value="FAD/NAD(P)-binding domain"/>
    <property type="match status" value="1"/>
</dbReference>
<protein>
    <submittedName>
        <fullName evidence="1">NAD(P)/FAD-dependent oxidoreductase</fullName>
    </submittedName>
</protein>
<sequence length="528" mass="55512">MNEEVDAVVIGSGPNGLVAANLLADAGWDVLVLEAQGSPGGAVRTAEITAPGFRNDLYSAFYPLGLGSPVLNGLELERHGLRWCHAPSVLAHVFPDDRVALLSREVDVTAKSVGAFAHSDADAWYAEFEAWQRVRTAVLNSLLRPFPPVRAGASLLRAVGVGDALRLTRLLTLPVRRLGEERFAGEGARILLAGNTMHTDLGPDQAGGAGFGWLLAMLGQEVGNPVPEGGASALTAALVSRLNSAGGRVVCDSRVSSVLHARGVAVGVRVGDTLVRARRAVIADVPAPVLYMDLVGAAALPQRLIDDLSRFQYDNATIKVDWALSSPVPWTNSEAGSAGTVHLGGDMNGLAAAANDVACQRIPRNPFLVMGQMTTSDPTRSPAGTESAWAYTHVPRGAKWTDDRLRRRADRVEQIIEERAPGFRSLIVGRSVAGPDQLEAGNASLVEGSINAGTAAIHQQLVFRPVPGLGRADTPFDRLYLANASAWPGGGVHGAAGANAARAALARHGRAGEVYRMVVQGAHRAIYS</sequence>
<dbReference type="PANTHER" id="PTHR10668:SF105">
    <property type="entry name" value="DEHYDROGENASE-RELATED"/>
    <property type="match status" value="1"/>
</dbReference>
<dbReference type="RefSeq" id="WP_146350883.1">
    <property type="nucleotide sequence ID" value="NZ_VOBR01000006.1"/>
</dbReference>
<dbReference type="PANTHER" id="PTHR10668">
    <property type="entry name" value="PHYTOENE DEHYDROGENASE"/>
    <property type="match status" value="1"/>
</dbReference>
<comment type="caution">
    <text evidence="1">The sequence shown here is derived from an EMBL/GenBank/DDBJ whole genome shotgun (WGS) entry which is preliminary data.</text>
</comment>
<dbReference type="Proteomes" id="UP000316639">
    <property type="component" value="Unassembled WGS sequence"/>
</dbReference>
<name>A0A563EWJ8_9PSEU</name>